<sequence>MPPLFAASDMHGHRTEFRDALRDAGLVDAAGDWCGADARLWLLGDYFDRGPDGLGIVDDIRRLTAQSGGNVRALLGNHEVFLLAARRFGTDPVPGWPASEGGYYGAWRLYGGRENDLRGLTPDHLDWLATLPALTVADDHLLAHCDSTAYLEFGATLTAVNDHVTGALASSDPYIWLHLWSRFCGRGDLRSPAAVDKLLSAYGGSAIVHGHSTLLSHFGLTPAQAVSAHRYTGGRVIAVDGGVFEGGRILVTRLT</sequence>
<dbReference type="SUPFAM" id="SSF56300">
    <property type="entry name" value="Metallo-dependent phosphatases"/>
    <property type="match status" value="1"/>
</dbReference>
<reference evidence="2 3" key="1">
    <citation type="submission" date="2020-08" db="EMBL/GenBank/DDBJ databases">
        <title>Genomic Encyclopedia of Type Strains, Phase III (KMG-III): the genomes of soil and plant-associated and newly described type strains.</title>
        <authorList>
            <person name="Whitman W."/>
        </authorList>
    </citation>
    <scope>NUCLEOTIDE SEQUENCE [LARGE SCALE GENOMIC DNA]</scope>
    <source>
        <strain evidence="2 3">CECT 3287</strain>
    </source>
</reference>
<name>A0A7W5AH73_9ACTN</name>
<dbReference type="InterPro" id="IPR029052">
    <property type="entry name" value="Metallo-depent_PP-like"/>
</dbReference>
<dbReference type="PANTHER" id="PTHR46546:SF4">
    <property type="entry name" value="SHEWANELLA-LIKE PROTEIN PHOSPHATASE 1"/>
    <property type="match status" value="1"/>
</dbReference>
<dbReference type="PANTHER" id="PTHR46546">
    <property type="entry name" value="SHEWANELLA-LIKE PROTEIN PHOSPHATASE 1"/>
    <property type="match status" value="1"/>
</dbReference>
<dbReference type="GO" id="GO:0016787">
    <property type="term" value="F:hydrolase activity"/>
    <property type="evidence" value="ECO:0007669"/>
    <property type="project" value="InterPro"/>
</dbReference>
<dbReference type="AlphaFoldDB" id="A0A7W5AH73"/>
<dbReference type="RefSeq" id="WP_203834111.1">
    <property type="nucleotide sequence ID" value="NZ_BMPW01000007.1"/>
</dbReference>
<organism evidence="2 3">
    <name type="scientific">Actinoplanes campanulatus</name>
    <dbReference type="NCBI Taxonomy" id="113559"/>
    <lineage>
        <taxon>Bacteria</taxon>
        <taxon>Bacillati</taxon>
        <taxon>Actinomycetota</taxon>
        <taxon>Actinomycetes</taxon>
        <taxon>Micromonosporales</taxon>
        <taxon>Micromonosporaceae</taxon>
        <taxon>Actinoplanes</taxon>
    </lineage>
</organism>
<evidence type="ECO:0000259" key="1">
    <source>
        <dbReference type="Pfam" id="PF00149"/>
    </source>
</evidence>
<keyword evidence="3" id="KW-1185">Reference proteome</keyword>
<comment type="caution">
    <text evidence="2">The sequence shown here is derived from an EMBL/GenBank/DDBJ whole genome shotgun (WGS) entry which is preliminary data.</text>
</comment>
<dbReference type="EMBL" id="JACHXF010000008">
    <property type="protein sequence ID" value="MBB3096256.1"/>
    <property type="molecule type" value="Genomic_DNA"/>
</dbReference>
<accession>A0A7W5AH73</accession>
<gene>
    <name evidence="2" type="ORF">FHR83_003926</name>
</gene>
<evidence type="ECO:0000313" key="2">
    <source>
        <dbReference type="EMBL" id="MBB3096256.1"/>
    </source>
</evidence>
<feature type="domain" description="Calcineurin-like phosphoesterase" evidence="1">
    <location>
        <begin position="5"/>
        <end position="212"/>
    </location>
</feature>
<dbReference type="Proteomes" id="UP000590749">
    <property type="component" value="Unassembled WGS sequence"/>
</dbReference>
<dbReference type="Pfam" id="PF00149">
    <property type="entry name" value="Metallophos"/>
    <property type="match status" value="1"/>
</dbReference>
<dbReference type="InterPro" id="IPR004843">
    <property type="entry name" value="Calcineurin-like_PHP"/>
</dbReference>
<protein>
    <recommendedName>
        <fullName evidence="1">Calcineurin-like phosphoesterase domain-containing protein</fullName>
    </recommendedName>
</protein>
<evidence type="ECO:0000313" key="3">
    <source>
        <dbReference type="Proteomes" id="UP000590749"/>
    </source>
</evidence>
<proteinExistence type="predicted"/>
<dbReference type="Gene3D" id="3.60.21.10">
    <property type="match status" value="1"/>
</dbReference>